<keyword evidence="3 5" id="KW-1133">Transmembrane helix</keyword>
<dbReference type="GeneID" id="36407403"/>
<comment type="subcellular location">
    <subcellularLocation>
        <location evidence="1">Membrane</location>
        <topology evidence="1">Multi-pass membrane protein</topology>
    </subcellularLocation>
</comment>
<feature type="transmembrane region" description="Helical" evidence="5">
    <location>
        <begin position="30"/>
        <end position="50"/>
    </location>
</feature>
<keyword evidence="7" id="KW-1185">Reference proteome</keyword>
<evidence type="ECO:0000256" key="5">
    <source>
        <dbReference type="SAM" id="Phobius"/>
    </source>
</evidence>
<dbReference type="OrthoDB" id="78227at2759"/>
<evidence type="ECO:0000256" key="1">
    <source>
        <dbReference type="ARBA" id="ARBA00004141"/>
    </source>
</evidence>
<reference evidence="7" key="1">
    <citation type="submission" date="2014-09" db="EMBL/GenBank/DDBJ databases">
        <authorList>
            <person name="Sharma Rahul"/>
            <person name="Thines Marco"/>
        </authorList>
    </citation>
    <scope>NUCLEOTIDE SEQUENCE [LARGE SCALE GENOMIC DNA]</scope>
</reference>
<dbReference type="RefSeq" id="XP_024578411.1">
    <property type="nucleotide sequence ID" value="XM_024727878.1"/>
</dbReference>
<dbReference type="EMBL" id="CCYD01000610">
    <property type="protein sequence ID" value="CEG42042.1"/>
    <property type="molecule type" value="Genomic_DNA"/>
</dbReference>
<keyword evidence="2 5" id="KW-0812">Transmembrane</keyword>
<accession>A0A0P1AM71</accession>
<feature type="transmembrane region" description="Helical" evidence="5">
    <location>
        <begin position="248"/>
        <end position="272"/>
    </location>
</feature>
<dbReference type="STRING" id="4781.A0A0P1AM71"/>
<proteinExistence type="predicted"/>
<organism evidence="6 7">
    <name type="scientific">Plasmopara halstedii</name>
    <name type="common">Downy mildew of sunflower</name>
    <dbReference type="NCBI Taxonomy" id="4781"/>
    <lineage>
        <taxon>Eukaryota</taxon>
        <taxon>Sar</taxon>
        <taxon>Stramenopiles</taxon>
        <taxon>Oomycota</taxon>
        <taxon>Peronosporomycetes</taxon>
        <taxon>Peronosporales</taxon>
        <taxon>Peronosporaceae</taxon>
        <taxon>Plasmopara</taxon>
    </lineage>
</organism>
<evidence type="ECO:0000313" key="6">
    <source>
        <dbReference type="EMBL" id="CEG42042.1"/>
    </source>
</evidence>
<dbReference type="GO" id="GO:0016020">
    <property type="term" value="C:membrane"/>
    <property type="evidence" value="ECO:0007669"/>
    <property type="project" value="UniProtKB-SubCell"/>
</dbReference>
<dbReference type="OMA" id="ARTKNKC"/>
<evidence type="ECO:0000256" key="3">
    <source>
        <dbReference type="ARBA" id="ARBA00022989"/>
    </source>
</evidence>
<name>A0A0P1AM71_PLAHL</name>
<protein>
    <submittedName>
        <fullName evidence="6">Tetraspanin/Peripherin</fullName>
    </submittedName>
</protein>
<evidence type="ECO:0000256" key="2">
    <source>
        <dbReference type="ARBA" id="ARBA00022692"/>
    </source>
</evidence>
<evidence type="ECO:0000256" key="4">
    <source>
        <dbReference type="ARBA" id="ARBA00023136"/>
    </source>
</evidence>
<dbReference type="Pfam" id="PF00335">
    <property type="entry name" value="Tetraspanin"/>
    <property type="match status" value="1"/>
</dbReference>
<keyword evidence="4 5" id="KW-0472">Membrane</keyword>
<dbReference type="InterPro" id="IPR018499">
    <property type="entry name" value="Tetraspanin/Peripherin"/>
</dbReference>
<dbReference type="Proteomes" id="UP000054928">
    <property type="component" value="Unassembled WGS sequence"/>
</dbReference>
<feature type="transmembrane region" description="Helical" evidence="5">
    <location>
        <begin position="57"/>
        <end position="81"/>
    </location>
</feature>
<evidence type="ECO:0000313" key="7">
    <source>
        <dbReference type="Proteomes" id="UP000054928"/>
    </source>
</evidence>
<sequence length="338" mass="36853">MIVLIVLGVLLASNIHYHELLGMSIRDAGNGLIFTGILYFFAAILGLATARTKNKCLLLVQVILLGLIYFFQTVMSAIALVGSRAPSLALNYEFQIICLTVGKYEALSDSDKQLCQRFFHSDEFAGVMLVWQNYYNKSAVGSKEASSYRAMVLNIQQSNFCCGYGLPRNCAIITDSFPSSRPKPTVLNWSKQRQNCSKSSGMYLPTTECQGACSFALPSGSCGKNLVNSASRGCAAFVSKQLSSQVQAISATALVLALFPIIFIVGSVCLCMKRRDQDVRPHIEFAKMEKTVSSTRSQISKEQSSESPNMAAASLAVQFYIFEVKGKTLMPLQSKAAA</sequence>
<dbReference type="AlphaFoldDB" id="A0A0P1AM71"/>